<evidence type="ECO:0000313" key="2">
    <source>
        <dbReference type="EMBL" id="OYR08455.1"/>
    </source>
</evidence>
<dbReference type="AlphaFoldDB" id="A0A256F0T0"/>
<accession>A0A256F0T0</accession>
<gene>
    <name evidence="2" type="ORF">CEV33_3267</name>
</gene>
<reference evidence="2 3" key="1">
    <citation type="submission" date="2017-07" db="EMBL/GenBank/DDBJ databases">
        <title>Phylogenetic study on the rhizospheric bacterium Ochrobactrum sp. A44.</title>
        <authorList>
            <person name="Krzyzanowska D.M."/>
            <person name="Ossowicki A."/>
            <person name="Rajewska M."/>
            <person name="Maciag T."/>
            <person name="Kaczynski Z."/>
            <person name="Czerwicka M."/>
            <person name="Jafra S."/>
        </authorList>
    </citation>
    <scope>NUCLEOTIDE SEQUENCE [LARGE SCALE GENOMIC DNA]</scope>
    <source>
        <strain evidence="2 3">OgA9a</strain>
    </source>
</reference>
<dbReference type="InterPro" id="IPR052183">
    <property type="entry name" value="IS_Transposase"/>
</dbReference>
<name>A0A256F0T0_9HYPH</name>
<sequence length="79" mass="9072">MVSIKGKKYWLWRSVDASEYVLDALLQSCRNKKAAFRLMRKLLKSQCVTPRVIIIDKLRSYAAAKGEVSPGVRYRSHEG</sequence>
<dbReference type="PANTHER" id="PTHR35528">
    <property type="entry name" value="BLL1675 PROTEIN"/>
    <property type="match status" value="1"/>
</dbReference>
<evidence type="ECO:0000313" key="3">
    <source>
        <dbReference type="Proteomes" id="UP000216478"/>
    </source>
</evidence>
<dbReference type="Pfam" id="PF13610">
    <property type="entry name" value="DDE_Tnp_IS240"/>
    <property type="match status" value="1"/>
</dbReference>
<dbReference type="PANTHER" id="PTHR35528:SF3">
    <property type="entry name" value="BLL1675 PROTEIN"/>
    <property type="match status" value="1"/>
</dbReference>
<feature type="domain" description="DDE" evidence="1">
    <location>
        <begin position="2"/>
        <end position="70"/>
    </location>
</feature>
<dbReference type="Proteomes" id="UP000216478">
    <property type="component" value="Unassembled WGS sequence"/>
</dbReference>
<dbReference type="EMBL" id="NNRL01000166">
    <property type="protein sequence ID" value="OYR08455.1"/>
    <property type="molecule type" value="Genomic_DNA"/>
</dbReference>
<comment type="caution">
    <text evidence="2">The sequence shown here is derived from an EMBL/GenBank/DDBJ whole genome shotgun (WGS) entry which is preliminary data.</text>
</comment>
<organism evidence="2 3">
    <name type="scientific">Brucella grignonensis</name>
    <dbReference type="NCBI Taxonomy" id="94627"/>
    <lineage>
        <taxon>Bacteria</taxon>
        <taxon>Pseudomonadati</taxon>
        <taxon>Pseudomonadota</taxon>
        <taxon>Alphaproteobacteria</taxon>
        <taxon>Hyphomicrobiales</taxon>
        <taxon>Brucellaceae</taxon>
        <taxon>Brucella/Ochrobactrum group</taxon>
        <taxon>Brucella</taxon>
    </lineage>
</organism>
<evidence type="ECO:0000259" key="1">
    <source>
        <dbReference type="Pfam" id="PF13610"/>
    </source>
</evidence>
<dbReference type="InterPro" id="IPR032874">
    <property type="entry name" value="DDE_dom"/>
</dbReference>
<keyword evidence="3" id="KW-1185">Reference proteome</keyword>
<proteinExistence type="predicted"/>
<protein>
    <submittedName>
        <fullName evidence="2">DDE domain protein</fullName>
    </submittedName>
</protein>